<dbReference type="Proteomes" id="UP000321947">
    <property type="component" value="Unassembled WGS sequence"/>
</dbReference>
<gene>
    <name evidence="1" type="ORF">E5676_scaffold29G00590</name>
</gene>
<comment type="caution">
    <text evidence="1">The sequence shown here is derived from an EMBL/GenBank/DDBJ whole genome shotgun (WGS) entry which is preliminary data.</text>
</comment>
<evidence type="ECO:0000313" key="1">
    <source>
        <dbReference type="EMBL" id="TYK01372.1"/>
    </source>
</evidence>
<organism evidence="1 2">
    <name type="scientific">Cucumis melo var. makuwa</name>
    <name type="common">Oriental melon</name>
    <dbReference type="NCBI Taxonomy" id="1194695"/>
    <lineage>
        <taxon>Eukaryota</taxon>
        <taxon>Viridiplantae</taxon>
        <taxon>Streptophyta</taxon>
        <taxon>Embryophyta</taxon>
        <taxon>Tracheophyta</taxon>
        <taxon>Spermatophyta</taxon>
        <taxon>Magnoliopsida</taxon>
        <taxon>eudicotyledons</taxon>
        <taxon>Gunneridae</taxon>
        <taxon>Pentapetalae</taxon>
        <taxon>rosids</taxon>
        <taxon>fabids</taxon>
        <taxon>Cucurbitales</taxon>
        <taxon>Cucurbitaceae</taxon>
        <taxon>Benincaseae</taxon>
        <taxon>Cucumis</taxon>
    </lineage>
</organism>
<protein>
    <submittedName>
        <fullName evidence="1">DNA polymerase I</fullName>
    </submittedName>
</protein>
<evidence type="ECO:0000313" key="2">
    <source>
        <dbReference type="Proteomes" id="UP000321947"/>
    </source>
</evidence>
<proteinExistence type="predicted"/>
<accession>A0A5D3BRH2</accession>
<sequence length="202" mass="22317">MSDSSTATLVRGFDWLRRCSRVSPTRRSWPSFEVSPEFQELADDANNPSLFFHLESWEIFAAVQHLVIWAFSHDLGIEDLENLEALINTVEVVLDELGKDSLSSELKSTSNLLVSFSKFSSPPIGVLGRSANFKCTRDNSQSLKQGTSTLTSLEDFPALKSSRPPSPDLIVQGLQLLKASLKSMSVKVIEVSRVDADDVIVT</sequence>
<dbReference type="EMBL" id="SSTD01016227">
    <property type="protein sequence ID" value="TYK01372.1"/>
    <property type="molecule type" value="Genomic_DNA"/>
</dbReference>
<reference evidence="1 2" key="1">
    <citation type="submission" date="2019-08" db="EMBL/GenBank/DDBJ databases">
        <title>Draft genome sequences of two oriental melons (Cucumis melo L. var makuwa).</title>
        <authorList>
            <person name="Kwon S.-Y."/>
        </authorList>
    </citation>
    <scope>NUCLEOTIDE SEQUENCE [LARGE SCALE GENOMIC DNA]</scope>
    <source>
        <strain evidence="2">cv. Chang Bougi</strain>
        <tissue evidence="1">Leaf</tissue>
    </source>
</reference>
<dbReference type="AlphaFoldDB" id="A0A5D3BRH2"/>
<name>A0A5D3BRH2_CUCMM</name>
<dbReference type="Gene3D" id="3.40.50.1010">
    <property type="entry name" value="5'-nuclease"/>
    <property type="match status" value="1"/>
</dbReference>